<gene>
    <name evidence="1" type="ORF">HNQ64_000700</name>
</gene>
<sequence length="46" mass="5504">MHQVLNKWVKSWGMGDFHASVFSHSRRMEYINEFAFFISANIQVKE</sequence>
<dbReference type="EMBL" id="JACHIF010000001">
    <property type="protein sequence ID" value="MBB5036466.1"/>
    <property type="molecule type" value="Genomic_DNA"/>
</dbReference>
<accession>A0A7W7YHV0</accession>
<dbReference type="Proteomes" id="UP000534294">
    <property type="component" value="Unassembled WGS sequence"/>
</dbReference>
<keyword evidence="2" id="KW-1185">Reference proteome</keyword>
<evidence type="ECO:0000313" key="2">
    <source>
        <dbReference type="Proteomes" id="UP000534294"/>
    </source>
</evidence>
<name>A0A7W7YHV0_9BACT</name>
<dbReference type="AlphaFoldDB" id="A0A7W7YHV0"/>
<organism evidence="1 2">
    <name type="scientific">Prosthecobacter dejongeii</name>
    <dbReference type="NCBI Taxonomy" id="48465"/>
    <lineage>
        <taxon>Bacteria</taxon>
        <taxon>Pseudomonadati</taxon>
        <taxon>Verrucomicrobiota</taxon>
        <taxon>Verrucomicrobiia</taxon>
        <taxon>Verrucomicrobiales</taxon>
        <taxon>Verrucomicrobiaceae</taxon>
        <taxon>Prosthecobacter</taxon>
    </lineage>
</organism>
<proteinExistence type="predicted"/>
<protein>
    <submittedName>
        <fullName evidence="1">Uncharacterized protein</fullName>
    </submittedName>
</protein>
<evidence type="ECO:0000313" key="1">
    <source>
        <dbReference type="EMBL" id="MBB5036466.1"/>
    </source>
</evidence>
<reference evidence="1 2" key="1">
    <citation type="submission" date="2020-08" db="EMBL/GenBank/DDBJ databases">
        <title>Genomic Encyclopedia of Type Strains, Phase IV (KMG-IV): sequencing the most valuable type-strain genomes for metagenomic binning, comparative biology and taxonomic classification.</title>
        <authorList>
            <person name="Goeker M."/>
        </authorList>
    </citation>
    <scope>NUCLEOTIDE SEQUENCE [LARGE SCALE GENOMIC DNA]</scope>
    <source>
        <strain evidence="1 2">DSM 12251</strain>
    </source>
</reference>
<comment type="caution">
    <text evidence="1">The sequence shown here is derived from an EMBL/GenBank/DDBJ whole genome shotgun (WGS) entry which is preliminary data.</text>
</comment>